<keyword evidence="1" id="KW-0472">Membrane</keyword>
<gene>
    <name evidence="3" type="ORF">NCGR_LOCUS63581</name>
</gene>
<feature type="transmembrane region" description="Helical" evidence="1">
    <location>
        <begin position="44"/>
        <end position="66"/>
    </location>
</feature>
<organism evidence="3 4">
    <name type="scientific">Miscanthus lutarioriparius</name>
    <dbReference type="NCBI Taxonomy" id="422564"/>
    <lineage>
        <taxon>Eukaryota</taxon>
        <taxon>Viridiplantae</taxon>
        <taxon>Streptophyta</taxon>
        <taxon>Embryophyta</taxon>
        <taxon>Tracheophyta</taxon>
        <taxon>Spermatophyta</taxon>
        <taxon>Magnoliopsida</taxon>
        <taxon>Liliopsida</taxon>
        <taxon>Poales</taxon>
        <taxon>Poaceae</taxon>
        <taxon>PACMAD clade</taxon>
        <taxon>Panicoideae</taxon>
        <taxon>Andropogonodae</taxon>
        <taxon>Andropogoneae</taxon>
        <taxon>Saccharinae</taxon>
        <taxon>Miscanthus</taxon>
    </lineage>
</organism>
<evidence type="ECO:0000256" key="2">
    <source>
        <dbReference type="SAM" id="SignalP"/>
    </source>
</evidence>
<keyword evidence="4" id="KW-1185">Reference proteome</keyword>
<dbReference type="Proteomes" id="UP000604825">
    <property type="component" value="Unassembled WGS sequence"/>
</dbReference>
<keyword evidence="1" id="KW-0812">Transmembrane</keyword>
<reference evidence="3" key="1">
    <citation type="submission" date="2020-10" db="EMBL/GenBank/DDBJ databases">
        <authorList>
            <person name="Han B."/>
            <person name="Lu T."/>
            <person name="Zhao Q."/>
            <person name="Huang X."/>
            <person name="Zhao Y."/>
        </authorList>
    </citation>
    <scope>NUCLEOTIDE SEQUENCE</scope>
</reference>
<feature type="signal peptide" evidence="2">
    <location>
        <begin position="1"/>
        <end position="20"/>
    </location>
</feature>
<sequence length="79" mass="8772">MASPVLMFMVLCSCYSIAYGGDENGYVVVPTSSFEPDETAVCSNARVIIVIDMLHRLMILIMVLVIRILDIMVKSQCQL</sequence>
<proteinExistence type="predicted"/>
<evidence type="ECO:0000313" key="3">
    <source>
        <dbReference type="EMBL" id="CAD6339483.1"/>
    </source>
</evidence>
<evidence type="ECO:0000313" key="4">
    <source>
        <dbReference type="Proteomes" id="UP000604825"/>
    </source>
</evidence>
<dbReference type="EMBL" id="CAJGYO010000019">
    <property type="protein sequence ID" value="CAD6339483.1"/>
    <property type="molecule type" value="Genomic_DNA"/>
</dbReference>
<comment type="caution">
    <text evidence="3">The sequence shown here is derived from an EMBL/GenBank/DDBJ whole genome shotgun (WGS) entry which is preliminary data.</text>
</comment>
<evidence type="ECO:0000256" key="1">
    <source>
        <dbReference type="SAM" id="Phobius"/>
    </source>
</evidence>
<dbReference type="AlphaFoldDB" id="A0A811SDW6"/>
<feature type="chain" id="PRO_5032543771" evidence="2">
    <location>
        <begin position="21"/>
        <end position="79"/>
    </location>
</feature>
<name>A0A811SDW6_9POAL</name>
<protein>
    <submittedName>
        <fullName evidence="3">Uncharacterized protein</fullName>
    </submittedName>
</protein>
<keyword evidence="1" id="KW-1133">Transmembrane helix</keyword>
<keyword evidence="2" id="KW-0732">Signal</keyword>
<accession>A0A811SDW6</accession>